<dbReference type="InterPro" id="IPR036770">
    <property type="entry name" value="Ankyrin_rpt-contain_sf"/>
</dbReference>
<dbReference type="Proteomes" id="UP000279833">
    <property type="component" value="Unassembled WGS sequence"/>
</dbReference>
<proteinExistence type="predicted"/>
<name>A0A183JKD8_9TREM</name>
<dbReference type="Gene3D" id="1.25.40.20">
    <property type="entry name" value="Ankyrin repeat-containing domain"/>
    <property type="match status" value="1"/>
</dbReference>
<reference evidence="2 3" key="2">
    <citation type="submission" date="2018-11" db="EMBL/GenBank/DDBJ databases">
        <authorList>
            <consortium name="Pathogen Informatics"/>
        </authorList>
    </citation>
    <scope>NUCLEOTIDE SEQUENCE [LARGE SCALE GENOMIC DNA]</scope>
    <source>
        <strain evidence="2">Dakar</strain>
        <strain evidence="3">Dakar, Senegal</strain>
    </source>
</reference>
<feature type="region of interest" description="Disordered" evidence="1">
    <location>
        <begin position="50"/>
        <end position="77"/>
    </location>
</feature>
<dbReference type="AlphaFoldDB" id="A0A183JKD8"/>
<accession>A0A183JKD8</accession>
<dbReference type="WBParaSite" id="SCUD_0000316701-mRNA-1">
    <property type="protein sequence ID" value="SCUD_0000316701-mRNA-1"/>
    <property type="gene ID" value="SCUD_0000316701"/>
</dbReference>
<keyword evidence="3" id="KW-1185">Reference proteome</keyword>
<sequence>MKLEIVELLVNFGADILAETKNGETVFDICEDIEMHTRLIEIKQEVERKKSQQQDLLNKPGKPRELVRRRSSTNPRR</sequence>
<evidence type="ECO:0000313" key="3">
    <source>
        <dbReference type="Proteomes" id="UP000279833"/>
    </source>
</evidence>
<organism evidence="4">
    <name type="scientific">Schistosoma curassoni</name>
    <dbReference type="NCBI Taxonomy" id="6186"/>
    <lineage>
        <taxon>Eukaryota</taxon>
        <taxon>Metazoa</taxon>
        <taxon>Spiralia</taxon>
        <taxon>Lophotrochozoa</taxon>
        <taxon>Platyhelminthes</taxon>
        <taxon>Trematoda</taxon>
        <taxon>Digenea</taxon>
        <taxon>Strigeidida</taxon>
        <taxon>Schistosomatoidea</taxon>
        <taxon>Schistosomatidae</taxon>
        <taxon>Schistosoma</taxon>
    </lineage>
</organism>
<dbReference type="EMBL" id="UZAK01003466">
    <property type="protein sequence ID" value="VDO79894.1"/>
    <property type="molecule type" value="Genomic_DNA"/>
</dbReference>
<evidence type="ECO:0000313" key="2">
    <source>
        <dbReference type="EMBL" id="VDO79894.1"/>
    </source>
</evidence>
<protein>
    <submittedName>
        <fullName evidence="4">ANK_REP_REGION domain-containing protein</fullName>
    </submittedName>
</protein>
<evidence type="ECO:0000313" key="4">
    <source>
        <dbReference type="WBParaSite" id="SCUD_0000316701-mRNA-1"/>
    </source>
</evidence>
<dbReference type="STRING" id="6186.A0A183JKD8"/>
<gene>
    <name evidence="2" type="ORF">SCUD_LOCUS3167</name>
</gene>
<reference evidence="4" key="1">
    <citation type="submission" date="2016-06" db="UniProtKB">
        <authorList>
            <consortium name="WormBaseParasite"/>
        </authorList>
    </citation>
    <scope>IDENTIFICATION</scope>
</reference>
<evidence type="ECO:0000256" key="1">
    <source>
        <dbReference type="SAM" id="MobiDB-lite"/>
    </source>
</evidence>